<sequence length="180" mass="19451">MSQKALIDPGDLPLGTSAVTVLSFNFLEAIEQFKKTLPATYIRDSWFGALQKQCATIISQLPQPGYANRELATKKQSLLYLQVMFLSGLYRLVCGDVAPESGWAKMACMISTVCNGPEDDSFDGRQLFLKAVNKENEMELLGIIAYGLNPDENSPTSITTAVRVAAQAGAPVVKGEAADN</sequence>
<protein>
    <submittedName>
        <fullName evidence="1">Uncharacterized protein</fullName>
    </submittedName>
</protein>
<gene>
    <name evidence="1" type="ORF">PG986_000774</name>
</gene>
<evidence type="ECO:0000313" key="1">
    <source>
        <dbReference type="EMBL" id="KAK7966497.1"/>
    </source>
</evidence>
<reference evidence="1 2" key="1">
    <citation type="submission" date="2023-01" db="EMBL/GenBank/DDBJ databases">
        <title>Analysis of 21 Apiospora genomes using comparative genomics revels a genus with tremendous synthesis potential of carbohydrate active enzymes and secondary metabolites.</title>
        <authorList>
            <person name="Sorensen T."/>
        </authorList>
    </citation>
    <scope>NUCLEOTIDE SEQUENCE [LARGE SCALE GENOMIC DNA]</scope>
    <source>
        <strain evidence="1 2">CBS 24483</strain>
    </source>
</reference>
<comment type="caution">
    <text evidence="1">The sequence shown here is derived from an EMBL/GenBank/DDBJ whole genome shotgun (WGS) entry which is preliminary data.</text>
</comment>
<dbReference type="RefSeq" id="XP_066705889.1">
    <property type="nucleotide sequence ID" value="XM_066836996.1"/>
</dbReference>
<organism evidence="1 2">
    <name type="scientific">Apiospora aurea</name>
    <dbReference type="NCBI Taxonomy" id="335848"/>
    <lineage>
        <taxon>Eukaryota</taxon>
        <taxon>Fungi</taxon>
        <taxon>Dikarya</taxon>
        <taxon>Ascomycota</taxon>
        <taxon>Pezizomycotina</taxon>
        <taxon>Sordariomycetes</taxon>
        <taxon>Xylariomycetidae</taxon>
        <taxon>Amphisphaeriales</taxon>
        <taxon>Apiosporaceae</taxon>
        <taxon>Apiospora</taxon>
    </lineage>
</organism>
<dbReference type="EMBL" id="JAQQWE010000001">
    <property type="protein sequence ID" value="KAK7966497.1"/>
    <property type="molecule type" value="Genomic_DNA"/>
</dbReference>
<evidence type="ECO:0000313" key="2">
    <source>
        <dbReference type="Proteomes" id="UP001391051"/>
    </source>
</evidence>
<proteinExistence type="predicted"/>
<name>A0ABR1QVH7_9PEZI</name>
<dbReference type="GeneID" id="92070058"/>
<accession>A0ABR1QVH7</accession>
<keyword evidence="2" id="KW-1185">Reference proteome</keyword>
<dbReference type="Proteomes" id="UP001391051">
    <property type="component" value="Unassembled WGS sequence"/>
</dbReference>